<evidence type="ECO:0000313" key="2">
    <source>
        <dbReference type="EMBL" id="KAK1257911.1"/>
    </source>
</evidence>
<proteinExistence type="predicted"/>
<name>A0AAV9A1B5_ACOGR</name>
<reference evidence="2" key="1">
    <citation type="journal article" date="2023" name="Nat. Commun.">
        <title>Diploid and tetraploid genomes of Acorus and the evolution of monocots.</title>
        <authorList>
            <person name="Ma L."/>
            <person name="Liu K.W."/>
            <person name="Li Z."/>
            <person name="Hsiao Y.Y."/>
            <person name="Qi Y."/>
            <person name="Fu T."/>
            <person name="Tang G.D."/>
            <person name="Zhang D."/>
            <person name="Sun W.H."/>
            <person name="Liu D.K."/>
            <person name="Li Y."/>
            <person name="Chen G.Z."/>
            <person name="Liu X.D."/>
            <person name="Liao X.Y."/>
            <person name="Jiang Y.T."/>
            <person name="Yu X."/>
            <person name="Hao Y."/>
            <person name="Huang J."/>
            <person name="Zhao X.W."/>
            <person name="Ke S."/>
            <person name="Chen Y.Y."/>
            <person name="Wu W.L."/>
            <person name="Hsu J.L."/>
            <person name="Lin Y.F."/>
            <person name="Huang M.D."/>
            <person name="Li C.Y."/>
            <person name="Huang L."/>
            <person name="Wang Z.W."/>
            <person name="Zhao X."/>
            <person name="Zhong W.Y."/>
            <person name="Peng D.H."/>
            <person name="Ahmad S."/>
            <person name="Lan S."/>
            <person name="Zhang J.S."/>
            <person name="Tsai W.C."/>
            <person name="Van de Peer Y."/>
            <person name="Liu Z.J."/>
        </authorList>
    </citation>
    <scope>NUCLEOTIDE SEQUENCE</scope>
    <source>
        <strain evidence="2">SCP</strain>
    </source>
</reference>
<dbReference type="AlphaFoldDB" id="A0AAV9A1B5"/>
<gene>
    <name evidence="2" type="ORF">QJS04_geneDACA017384</name>
</gene>
<keyword evidence="3" id="KW-1185">Reference proteome</keyword>
<accession>A0AAV9A1B5</accession>
<sequence length="68" mass="7831">MGAWTTAQSPEVADHPRHEQGEVVKTIRGGLYDVLTDPPRPPLELPNRRIKEACDLHVLHCFFFFFDQ</sequence>
<evidence type="ECO:0000256" key="1">
    <source>
        <dbReference type="SAM" id="MobiDB-lite"/>
    </source>
</evidence>
<dbReference type="EMBL" id="JAUJYN010000031">
    <property type="protein sequence ID" value="KAK1257911.1"/>
    <property type="molecule type" value="Genomic_DNA"/>
</dbReference>
<evidence type="ECO:0000313" key="3">
    <source>
        <dbReference type="Proteomes" id="UP001179952"/>
    </source>
</evidence>
<comment type="caution">
    <text evidence="2">The sequence shown here is derived from an EMBL/GenBank/DDBJ whole genome shotgun (WGS) entry which is preliminary data.</text>
</comment>
<dbReference type="Proteomes" id="UP001179952">
    <property type="component" value="Unassembled WGS sequence"/>
</dbReference>
<feature type="region of interest" description="Disordered" evidence="1">
    <location>
        <begin position="1"/>
        <end position="20"/>
    </location>
</feature>
<protein>
    <submittedName>
        <fullName evidence="2">Uncharacterized protein</fullName>
    </submittedName>
</protein>
<reference evidence="2" key="2">
    <citation type="submission" date="2023-06" db="EMBL/GenBank/DDBJ databases">
        <authorList>
            <person name="Ma L."/>
            <person name="Liu K.-W."/>
            <person name="Li Z."/>
            <person name="Hsiao Y.-Y."/>
            <person name="Qi Y."/>
            <person name="Fu T."/>
            <person name="Tang G."/>
            <person name="Zhang D."/>
            <person name="Sun W.-H."/>
            <person name="Liu D.-K."/>
            <person name="Li Y."/>
            <person name="Chen G.-Z."/>
            <person name="Liu X.-D."/>
            <person name="Liao X.-Y."/>
            <person name="Jiang Y.-T."/>
            <person name="Yu X."/>
            <person name="Hao Y."/>
            <person name="Huang J."/>
            <person name="Zhao X.-W."/>
            <person name="Ke S."/>
            <person name="Chen Y.-Y."/>
            <person name="Wu W.-L."/>
            <person name="Hsu J.-L."/>
            <person name="Lin Y.-F."/>
            <person name="Huang M.-D."/>
            <person name="Li C.-Y."/>
            <person name="Huang L."/>
            <person name="Wang Z.-W."/>
            <person name="Zhao X."/>
            <person name="Zhong W.-Y."/>
            <person name="Peng D.-H."/>
            <person name="Ahmad S."/>
            <person name="Lan S."/>
            <person name="Zhang J.-S."/>
            <person name="Tsai W.-C."/>
            <person name="Van De Peer Y."/>
            <person name="Liu Z.-J."/>
        </authorList>
    </citation>
    <scope>NUCLEOTIDE SEQUENCE</scope>
    <source>
        <strain evidence="2">SCP</strain>
        <tissue evidence="2">Leaves</tissue>
    </source>
</reference>
<organism evidence="2 3">
    <name type="scientific">Acorus gramineus</name>
    <name type="common">Dwarf sweet flag</name>
    <dbReference type="NCBI Taxonomy" id="55184"/>
    <lineage>
        <taxon>Eukaryota</taxon>
        <taxon>Viridiplantae</taxon>
        <taxon>Streptophyta</taxon>
        <taxon>Embryophyta</taxon>
        <taxon>Tracheophyta</taxon>
        <taxon>Spermatophyta</taxon>
        <taxon>Magnoliopsida</taxon>
        <taxon>Liliopsida</taxon>
        <taxon>Acoraceae</taxon>
        <taxon>Acorus</taxon>
    </lineage>
</organism>